<feature type="compositionally biased region" description="Basic residues" evidence="2">
    <location>
        <begin position="1008"/>
        <end position="1017"/>
    </location>
</feature>
<evidence type="ECO:0000259" key="3">
    <source>
        <dbReference type="Pfam" id="PF03914"/>
    </source>
</evidence>
<dbReference type="Gramene" id="LPERR03G23400.1">
    <property type="protein sequence ID" value="LPERR03G23400.1"/>
    <property type="gene ID" value="LPERR03G23400"/>
</dbReference>
<evidence type="ECO:0000313" key="5">
    <source>
        <dbReference type="Proteomes" id="UP000032180"/>
    </source>
</evidence>
<reference evidence="5" key="2">
    <citation type="submission" date="2013-12" db="EMBL/GenBank/DDBJ databases">
        <authorList>
            <person name="Yu Y."/>
            <person name="Lee S."/>
            <person name="de Baynast K."/>
            <person name="Wissotski M."/>
            <person name="Liu L."/>
            <person name="Talag J."/>
            <person name="Goicoechea J."/>
            <person name="Angelova A."/>
            <person name="Jetty R."/>
            <person name="Kudrna D."/>
            <person name="Golser W."/>
            <person name="Rivera L."/>
            <person name="Zhang J."/>
            <person name="Wing R."/>
        </authorList>
    </citation>
    <scope>NUCLEOTIDE SEQUENCE</scope>
</reference>
<feature type="domain" description="CCAAT-binding factor" evidence="3">
    <location>
        <begin position="543"/>
        <end position="745"/>
    </location>
</feature>
<feature type="compositionally biased region" description="Basic and acidic residues" evidence="2">
    <location>
        <begin position="973"/>
        <end position="986"/>
    </location>
</feature>
<dbReference type="InterPro" id="IPR005612">
    <property type="entry name" value="CCAAT-binding_factor"/>
</dbReference>
<comment type="similarity">
    <text evidence="1">Belongs to the CBF/MAK21 family.</text>
</comment>
<evidence type="ECO:0000256" key="2">
    <source>
        <dbReference type="SAM" id="MobiDB-lite"/>
    </source>
</evidence>
<proteinExistence type="inferred from homology"/>
<dbReference type="InterPro" id="IPR040155">
    <property type="entry name" value="CEBPZ/Mak21-like"/>
</dbReference>
<accession>A0A0D9VX30</accession>
<feature type="compositionally biased region" description="Basic and acidic residues" evidence="2">
    <location>
        <begin position="464"/>
        <end position="487"/>
    </location>
</feature>
<keyword evidence="5" id="KW-1185">Reference proteome</keyword>
<protein>
    <recommendedName>
        <fullName evidence="3">CCAAT-binding factor domain-containing protein</fullName>
    </recommendedName>
</protein>
<dbReference type="AlphaFoldDB" id="A0A0D9VX30"/>
<sequence>MPPPPPAGEPSMAEAKAKPTTTSTKKARKKAKKAEKAAAAASSEAGENMDELKSDVASFASSLGFLAGAGAATTTSGFDDSDFRKSGPMIKPSSKTPNPPQTAAPDDAPQKPKPTKKPHPLQIHAPNATAKSVAATTNYPLVKAAALSGQWYTDADELEAAFLGARKQVPPPVGLQEMQRIVEQKRELAEKLVAQYAAEYDTVKRGKGDLKLLEISAKSGTSADKVSAFTCLVEDNPIANMRALDSLLGMVTSKVGKRYAFTGFDALKELFLKRLLPDRKLKSLIQHRLDILPETKDGYSLLLFWYWEDCLKQRYEKFVIALEDALKDMLPNLKDKAMKTVFILLKEKAEQERRLLTALVNKLGDPERKAASSASYLLTSLLSAHPNMKVVVIDEVDSFLFRPHVGLRAKYQAVNFLSQIFLTSKGDGPKIAKRLVDVYIALFKVLMSSSHATEGVKHSKSGKKTTENGKTKGKKEKGNDFNSHEDHYAGSDLEMDSRILSALLTGVNRALPYVASSEVDDIVEVQTPILFRLVHSVNFNVGVQALMLLYQISTKNQIASDRFYRALYAKLLSPASVTSSKPELFLGLLVKAMKNDVMLKRVAAFAKRLLQIKIYLCKTHPCMVAHQRPPQYACGCLFILSEVLKAKPPLWAIVLQNESVDDDIEHFEDIVENPDGPTITSTTTDKCNDRLATLEKYNSDADDGCDTIERASPITSGEKNGKDHASWWELTTLAKHVHPSVSTMARTLLSGNNIVYSGDPLTDLSLPAFLDKFMEKKPKGNRITEGKWHGGSQIAPAKKLDENHHLIGEELLELAEKEVPPEDVVFHRFYMNKTGPIKPKTKKKTSVLDEDTGELFANDVDDANDESDDEIQELDESDDEMQELGIGVTEDEEYNYDNLDATTFEEEGDLLRYDSDVELHDISDDSSSEADFDIEALKSANDSDDDSDEESVPRQKRKHAAKSGASPFASLEDYEHLMDGEAEKLTVKKRRKNRVTGDSPSIKEKSGSRKKRSKRSK</sequence>
<dbReference type="PANTHER" id="PTHR12048:SF0">
    <property type="entry name" value="CCAAT_ENHANCER-BINDING PROTEIN ZETA"/>
    <property type="match status" value="1"/>
</dbReference>
<dbReference type="PANTHER" id="PTHR12048">
    <property type="entry name" value="CCAAT-BINDING FACTOR-RELATED"/>
    <property type="match status" value="1"/>
</dbReference>
<dbReference type="GO" id="GO:0005634">
    <property type="term" value="C:nucleus"/>
    <property type="evidence" value="ECO:0007669"/>
    <property type="project" value="TreeGrafter"/>
</dbReference>
<dbReference type="STRING" id="77586.A0A0D9VX30"/>
<feature type="region of interest" description="Disordered" evidence="2">
    <location>
        <begin position="1"/>
        <end position="51"/>
    </location>
</feature>
<dbReference type="InterPro" id="IPR016024">
    <property type="entry name" value="ARM-type_fold"/>
</dbReference>
<dbReference type="EnsemblPlants" id="LPERR03G23400.1">
    <property type="protein sequence ID" value="LPERR03G23400.1"/>
    <property type="gene ID" value="LPERR03G23400"/>
</dbReference>
<evidence type="ECO:0000313" key="4">
    <source>
        <dbReference type="EnsemblPlants" id="LPERR03G23400.1"/>
    </source>
</evidence>
<feature type="region of interest" description="Disordered" evidence="2">
    <location>
        <begin position="71"/>
        <end position="123"/>
    </location>
</feature>
<organism evidence="4 5">
    <name type="scientific">Leersia perrieri</name>
    <dbReference type="NCBI Taxonomy" id="77586"/>
    <lineage>
        <taxon>Eukaryota</taxon>
        <taxon>Viridiplantae</taxon>
        <taxon>Streptophyta</taxon>
        <taxon>Embryophyta</taxon>
        <taxon>Tracheophyta</taxon>
        <taxon>Spermatophyta</taxon>
        <taxon>Magnoliopsida</taxon>
        <taxon>Liliopsida</taxon>
        <taxon>Poales</taxon>
        <taxon>Poaceae</taxon>
        <taxon>BOP clade</taxon>
        <taxon>Oryzoideae</taxon>
        <taxon>Oryzeae</taxon>
        <taxon>Oryzinae</taxon>
        <taxon>Leersia</taxon>
    </lineage>
</organism>
<reference evidence="4 5" key="1">
    <citation type="submission" date="2012-08" db="EMBL/GenBank/DDBJ databases">
        <title>Oryza genome evolution.</title>
        <authorList>
            <person name="Wing R.A."/>
        </authorList>
    </citation>
    <scope>NUCLEOTIDE SEQUENCE</scope>
</reference>
<feature type="region of interest" description="Disordered" evidence="2">
    <location>
        <begin position="454"/>
        <end position="487"/>
    </location>
</feature>
<dbReference type="HOGENOM" id="CLU_003417_1_1_1"/>
<dbReference type="SUPFAM" id="SSF48371">
    <property type="entry name" value="ARM repeat"/>
    <property type="match status" value="1"/>
</dbReference>
<reference evidence="4" key="3">
    <citation type="submission" date="2015-04" db="UniProtKB">
        <authorList>
            <consortium name="EnsemblPlants"/>
        </authorList>
    </citation>
    <scope>IDENTIFICATION</scope>
</reference>
<dbReference type="eggNOG" id="KOG2038">
    <property type="taxonomic scope" value="Eukaryota"/>
</dbReference>
<name>A0A0D9VX30_9ORYZ</name>
<dbReference type="Pfam" id="PF03914">
    <property type="entry name" value="CBF"/>
    <property type="match status" value="1"/>
</dbReference>
<feature type="region of interest" description="Disordered" evidence="2">
    <location>
        <begin position="938"/>
        <end position="1017"/>
    </location>
</feature>
<dbReference type="Proteomes" id="UP000032180">
    <property type="component" value="Chromosome 3"/>
</dbReference>
<evidence type="ECO:0000256" key="1">
    <source>
        <dbReference type="ARBA" id="ARBA00007797"/>
    </source>
</evidence>